<gene>
    <name evidence="3" type="ORF">GCM10023225_23700</name>
</gene>
<feature type="region of interest" description="Disordered" evidence="1">
    <location>
        <begin position="1"/>
        <end position="30"/>
    </location>
</feature>
<feature type="transmembrane region" description="Helical" evidence="2">
    <location>
        <begin position="46"/>
        <end position="66"/>
    </location>
</feature>
<dbReference type="EMBL" id="BAABIL010000364">
    <property type="protein sequence ID" value="GAA4983695.1"/>
    <property type="molecule type" value="Genomic_DNA"/>
</dbReference>
<keyword evidence="4" id="KW-1185">Reference proteome</keyword>
<dbReference type="Proteomes" id="UP001501195">
    <property type="component" value="Unassembled WGS sequence"/>
</dbReference>
<name>A0ABP9HZX1_9ACTN</name>
<evidence type="ECO:0000313" key="4">
    <source>
        <dbReference type="Proteomes" id="UP001501195"/>
    </source>
</evidence>
<keyword evidence="2" id="KW-0472">Membrane</keyword>
<proteinExistence type="predicted"/>
<keyword evidence="2" id="KW-0812">Transmembrane</keyword>
<feature type="compositionally biased region" description="Polar residues" evidence="1">
    <location>
        <begin position="1"/>
        <end position="11"/>
    </location>
</feature>
<evidence type="ECO:0000256" key="1">
    <source>
        <dbReference type="SAM" id="MobiDB-lite"/>
    </source>
</evidence>
<feature type="compositionally biased region" description="Low complexity" evidence="1">
    <location>
        <begin position="12"/>
        <end position="24"/>
    </location>
</feature>
<feature type="transmembrane region" description="Helical" evidence="2">
    <location>
        <begin position="94"/>
        <end position="116"/>
    </location>
</feature>
<organism evidence="3 4">
    <name type="scientific">Kineococcus glutinatus</name>
    <dbReference type="NCBI Taxonomy" id="1070872"/>
    <lineage>
        <taxon>Bacteria</taxon>
        <taxon>Bacillati</taxon>
        <taxon>Actinomycetota</taxon>
        <taxon>Actinomycetes</taxon>
        <taxon>Kineosporiales</taxon>
        <taxon>Kineosporiaceae</taxon>
        <taxon>Kineococcus</taxon>
    </lineage>
</organism>
<feature type="transmembrane region" description="Helical" evidence="2">
    <location>
        <begin position="123"/>
        <end position="149"/>
    </location>
</feature>
<sequence>MTRMSTQPSAESSTVGHVTSSSGGDPQHEQRALAPIRWPKPSGGTVAALVVWAIGLVVAVVVPAIIAPPEFGMTSSDASGTADPAPPTSVSGTAIGLAMGVTVLGCLVMLFSAYALHRRTGSIGAAILAFVPTFVVVASGAIIATMLLLA</sequence>
<protein>
    <submittedName>
        <fullName evidence="3">Uncharacterized protein</fullName>
    </submittedName>
</protein>
<keyword evidence="2" id="KW-1133">Transmembrane helix</keyword>
<accession>A0ABP9HZX1</accession>
<comment type="caution">
    <text evidence="3">The sequence shown here is derived from an EMBL/GenBank/DDBJ whole genome shotgun (WGS) entry which is preliminary data.</text>
</comment>
<evidence type="ECO:0000256" key="2">
    <source>
        <dbReference type="SAM" id="Phobius"/>
    </source>
</evidence>
<reference evidence="4" key="1">
    <citation type="journal article" date="2019" name="Int. J. Syst. Evol. Microbiol.">
        <title>The Global Catalogue of Microorganisms (GCM) 10K type strain sequencing project: providing services to taxonomists for standard genome sequencing and annotation.</title>
        <authorList>
            <consortium name="The Broad Institute Genomics Platform"/>
            <consortium name="The Broad Institute Genome Sequencing Center for Infectious Disease"/>
            <person name="Wu L."/>
            <person name="Ma J."/>
        </authorList>
    </citation>
    <scope>NUCLEOTIDE SEQUENCE [LARGE SCALE GENOMIC DNA]</scope>
    <source>
        <strain evidence="4">JCM 18126</strain>
    </source>
</reference>
<evidence type="ECO:0000313" key="3">
    <source>
        <dbReference type="EMBL" id="GAA4983695.1"/>
    </source>
</evidence>